<dbReference type="Pfam" id="PF14376">
    <property type="entry name" value="Haem_bd"/>
    <property type="match status" value="1"/>
</dbReference>
<dbReference type="EMBL" id="JAHESF010000059">
    <property type="protein sequence ID" value="MBT1701187.1"/>
    <property type="molecule type" value="Genomic_DNA"/>
</dbReference>
<evidence type="ECO:0000313" key="2">
    <source>
        <dbReference type="EMBL" id="MBT1701187.1"/>
    </source>
</evidence>
<comment type="caution">
    <text evidence="2">The sequence shown here is derived from an EMBL/GenBank/DDBJ whole genome shotgun (WGS) entry which is preliminary data.</text>
</comment>
<keyword evidence="3" id="KW-1185">Reference proteome</keyword>
<accession>A0AAP2DUG1</accession>
<gene>
    <name evidence="2" type="ORF">KK083_30125</name>
</gene>
<name>A0AAP2DUG1_9BACT</name>
<evidence type="ECO:0000313" key="3">
    <source>
        <dbReference type="Proteomes" id="UP001319200"/>
    </source>
</evidence>
<evidence type="ECO:0000259" key="1">
    <source>
        <dbReference type="SMART" id="SM01235"/>
    </source>
</evidence>
<dbReference type="RefSeq" id="WP_254169871.1">
    <property type="nucleotide sequence ID" value="NZ_JAHESF010000059.1"/>
</dbReference>
<feature type="domain" description="Haem-binding" evidence="1">
    <location>
        <begin position="12"/>
        <end position="147"/>
    </location>
</feature>
<dbReference type="AlphaFoldDB" id="A0AAP2DUG1"/>
<proteinExistence type="predicted"/>
<dbReference type="InterPro" id="IPR025992">
    <property type="entry name" value="Haem-bd"/>
</dbReference>
<reference evidence="2 3" key="1">
    <citation type="submission" date="2021-05" db="EMBL/GenBank/DDBJ databases">
        <title>A Polyphasic approach of four new species of the genus Ohtaekwangia: Ohtaekwangia histidinii sp. nov., Ohtaekwangia cretensis sp. nov., Ohtaekwangia indiensis sp. nov., Ohtaekwangia reichenbachii sp. nov. from diverse environment.</title>
        <authorList>
            <person name="Octaviana S."/>
        </authorList>
    </citation>
    <scope>NUCLEOTIDE SEQUENCE [LARGE SCALE GENOMIC DNA]</scope>
    <source>
        <strain evidence="2 3">PWU4</strain>
    </source>
</reference>
<dbReference type="SMART" id="SM01235">
    <property type="entry name" value="Haem_bd"/>
    <property type="match status" value="1"/>
</dbReference>
<dbReference type="Proteomes" id="UP001319200">
    <property type="component" value="Unassembled WGS sequence"/>
</dbReference>
<sequence length="151" mass="17564">MKAYRKIGILLLSILVVIQFVQPTKNLADGLGQNDISEVYTVPQDLHQMLVKKCYDCHSNNTRYPWYFNLQPIGWWLAAHVHEGKEHLNFSEFKNYAPEKARHKLEELLEVTEDRSMPLKAYTMFHANTELTAEDEAAMKTWLTTLGAHHH</sequence>
<organism evidence="2 3">
    <name type="scientific">Chryseosolibacter histidini</name>
    <dbReference type="NCBI Taxonomy" id="2782349"/>
    <lineage>
        <taxon>Bacteria</taxon>
        <taxon>Pseudomonadati</taxon>
        <taxon>Bacteroidota</taxon>
        <taxon>Cytophagia</taxon>
        <taxon>Cytophagales</taxon>
        <taxon>Chryseotaleaceae</taxon>
        <taxon>Chryseosolibacter</taxon>
    </lineage>
</organism>
<protein>
    <submittedName>
        <fullName evidence="2">Heme-binding domain-containing protein</fullName>
    </submittedName>
</protein>